<evidence type="ECO:0000256" key="1">
    <source>
        <dbReference type="SAM" id="Phobius"/>
    </source>
</evidence>
<dbReference type="AlphaFoldDB" id="A0A2I2KTM9"/>
<organism evidence="2 3">
    <name type="scientific">Frankia canadensis</name>
    <dbReference type="NCBI Taxonomy" id="1836972"/>
    <lineage>
        <taxon>Bacteria</taxon>
        <taxon>Bacillati</taxon>
        <taxon>Actinomycetota</taxon>
        <taxon>Actinomycetes</taxon>
        <taxon>Frankiales</taxon>
        <taxon>Frankiaceae</taxon>
        <taxon>Frankia</taxon>
    </lineage>
</organism>
<gene>
    <name evidence="2" type="ORF">FRACA_30027</name>
</gene>
<keyword evidence="1" id="KW-0812">Transmembrane</keyword>
<keyword evidence="1" id="KW-0472">Membrane</keyword>
<evidence type="ECO:0000313" key="3">
    <source>
        <dbReference type="Proteomes" id="UP000234331"/>
    </source>
</evidence>
<feature type="transmembrane region" description="Helical" evidence="1">
    <location>
        <begin position="21"/>
        <end position="41"/>
    </location>
</feature>
<feature type="transmembrane region" description="Helical" evidence="1">
    <location>
        <begin position="47"/>
        <end position="67"/>
    </location>
</feature>
<name>A0A2I2KTM9_9ACTN</name>
<keyword evidence="3" id="KW-1185">Reference proteome</keyword>
<reference evidence="2 3" key="1">
    <citation type="submission" date="2017-06" db="EMBL/GenBank/DDBJ databases">
        <authorList>
            <person name="Kim H.J."/>
            <person name="Triplett B.A."/>
        </authorList>
    </citation>
    <scope>NUCLEOTIDE SEQUENCE [LARGE SCALE GENOMIC DNA]</scope>
    <source>
        <strain evidence="2">FRACA_ARgP5</strain>
    </source>
</reference>
<protein>
    <submittedName>
        <fullName evidence="2">Uncharacterized protein</fullName>
    </submittedName>
</protein>
<evidence type="ECO:0000313" key="2">
    <source>
        <dbReference type="EMBL" id="SNQ49024.1"/>
    </source>
</evidence>
<accession>A0A2I2KTM9</accession>
<keyword evidence="1" id="KW-1133">Transmembrane helix</keyword>
<sequence>MGHTVGMAHYRRGRKVPALRPGRRHFVGAITVVAVFSLVGLTAWNPIAALPALGVIVVLGVVDWAIVTASPGADDLPSGPAAFTGDEPEWDGGLDTPTQVLPRLTFGYARASGQDEAYDEPDQDAVRTMAIDMRGYLDEAGPGRMG</sequence>
<proteinExistence type="predicted"/>
<dbReference type="Proteomes" id="UP000234331">
    <property type="component" value="Unassembled WGS sequence"/>
</dbReference>
<dbReference type="EMBL" id="FZMO01000223">
    <property type="protein sequence ID" value="SNQ49024.1"/>
    <property type="molecule type" value="Genomic_DNA"/>
</dbReference>